<name>A0A2T2ZYM6_9PEZI</name>
<dbReference type="OrthoDB" id="10250130at2759"/>
<evidence type="ECO:0000256" key="1">
    <source>
        <dbReference type="ARBA" id="ARBA00022737"/>
    </source>
</evidence>
<dbReference type="STRING" id="2025994.A0A2T2ZYM6"/>
<accession>A0A2T2ZYM6</accession>
<evidence type="ECO:0000313" key="3">
    <source>
        <dbReference type="EMBL" id="PSR79724.1"/>
    </source>
</evidence>
<protein>
    <recommendedName>
        <fullName evidence="5">Kelch domain-containing protein</fullName>
    </recommendedName>
</protein>
<evidence type="ECO:0000313" key="4">
    <source>
        <dbReference type="Proteomes" id="UP000241462"/>
    </source>
</evidence>
<gene>
    <name evidence="3" type="ORF">BD289DRAFT_375150</name>
</gene>
<keyword evidence="2" id="KW-0408">Iron</keyword>
<organism evidence="3 4">
    <name type="scientific">Coniella lustricola</name>
    <dbReference type="NCBI Taxonomy" id="2025994"/>
    <lineage>
        <taxon>Eukaryota</taxon>
        <taxon>Fungi</taxon>
        <taxon>Dikarya</taxon>
        <taxon>Ascomycota</taxon>
        <taxon>Pezizomycotina</taxon>
        <taxon>Sordariomycetes</taxon>
        <taxon>Sordariomycetidae</taxon>
        <taxon>Diaporthales</taxon>
        <taxon>Schizoparmaceae</taxon>
        <taxon>Coniella</taxon>
    </lineage>
</organism>
<dbReference type="PANTHER" id="PTHR47435:SF10">
    <property type="entry name" value="TIP ELONGATION ABERRANT PROTEIN 3"/>
    <property type="match status" value="1"/>
</dbReference>
<dbReference type="InParanoid" id="A0A2T2ZYM6"/>
<dbReference type="Gene3D" id="2.120.10.80">
    <property type="entry name" value="Kelch-type beta propeller"/>
    <property type="match status" value="1"/>
</dbReference>
<dbReference type="AlphaFoldDB" id="A0A2T2ZYM6"/>
<dbReference type="InterPro" id="IPR015915">
    <property type="entry name" value="Kelch-typ_b-propeller"/>
</dbReference>
<reference evidence="3 4" key="1">
    <citation type="journal article" date="2018" name="Mycol. Prog.">
        <title>Coniella lustricola, a new species from submerged detritus.</title>
        <authorList>
            <person name="Raudabaugh D.B."/>
            <person name="Iturriaga T."/>
            <person name="Carver A."/>
            <person name="Mondo S."/>
            <person name="Pangilinan J."/>
            <person name="Lipzen A."/>
            <person name="He G."/>
            <person name="Amirebrahimi M."/>
            <person name="Grigoriev I.V."/>
            <person name="Miller A.N."/>
        </authorList>
    </citation>
    <scope>NUCLEOTIDE SEQUENCE [LARGE SCALE GENOMIC DNA]</scope>
    <source>
        <strain evidence="3 4">B22-T-1</strain>
    </source>
</reference>
<dbReference type="Proteomes" id="UP000241462">
    <property type="component" value="Unassembled WGS sequence"/>
</dbReference>
<dbReference type="PANTHER" id="PTHR47435">
    <property type="entry name" value="KELCH REPEAT PROTEIN (AFU_ORTHOLOGUE AFUA_5G12780)"/>
    <property type="match status" value="1"/>
</dbReference>
<sequence>MAEIAAGAVVAEQVVSTGLELGAAAAIARPTQPLKASLSQISTSSPQDSQPEALARSRHSVTVLGDTAYIFGGEHADRSLASTDVHTVSLPSQTQSVAQHSHYTAFPVKDTVTGEVVVPAPRKGHAAAARGKHVVVHGGSDDKGVPIDEDNCIWLWDAEKLQWARIRAVTQIGKTLAAREGHSIFVDEKQDLLILHGGKTREELTAETWLFDFDAVAWTQLPSSPATPSVAAYVDNTLYSISTDSALGGSIHVLKLGQNATERSKPEALKWEQIDFPTNPLAPGPTSRVGASLLPVSTGYGRHYLVYLLGREAKPGQENQEERFRSDVWSVQLPSHGFNAAAVKDAIRDRLPGNIESGTYSWAEVEIVPTEQLEHEGKVHPGPRGFFGASTCADGKSIVFWGGLNAKGDQEADGWMLKVL</sequence>
<dbReference type="SUPFAM" id="SSF117281">
    <property type="entry name" value="Kelch motif"/>
    <property type="match status" value="1"/>
</dbReference>
<dbReference type="Pfam" id="PF24681">
    <property type="entry name" value="Kelch_KLHDC2_KLHL20_DRC7"/>
    <property type="match status" value="1"/>
</dbReference>
<evidence type="ECO:0000256" key="2">
    <source>
        <dbReference type="ARBA" id="ARBA00023004"/>
    </source>
</evidence>
<dbReference type="GO" id="GO:0019760">
    <property type="term" value="P:glucosinolate metabolic process"/>
    <property type="evidence" value="ECO:0007669"/>
    <property type="project" value="UniProtKB-ARBA"/>
</dbReference>
<dbReference type="EMBL" id="KZ678557">
    <property type="protein sequence ID" value="PSR79724.1"/>
    <property type="molecule type" value="Genomic_DNA"/>
</dbReference>
<keyword evidence="4" id="KW-1185">Reference proteome</keyword>
<evidence type="ECO:0008006" key="5">
    <source>
        <dbReference type="Google" id="ProtNLM"/>
    </source>
</evidence>
<keyword evidence="1" id="KW-0677">Repeat</keyword>
<proteinExistence type="predicted"/>